<accession>A0AAV2HFU0</accession>
<name>A0AAV2HFU0_LYMST</name>
<feature type="non-terminal residue" evidence="1">
    <location>
        <position position="170"/>
    </location>
</feature>
<keyword evidence="2" id="KW-1185">Reference proteome</keyword>
<dbReference type="EMBL" id="CAXITT010000126">
    <property type="protein sequence ID" value="CAL1532836.1"/>
    <property type="molecule type" value="Genomic_DNA"/>
</dbReference>
<comment type="caution">
    <text evidence="1">The sequence shown here is derived from an EMBL/GenBank/DDBJ whole genome shotgun (WGS) entry which is preliminary data.</text>
</comment>
<dbReference type="AlphaFoldDB" id="A0AAV2HFU0"/>
<sequence>VWRSLISKRQATVDIGSQKLSWRNLMLMKLKQLGSGDWKKQVALEDVPETLRLYCTPLTSGAFILWERAIAFSPRLSNLQETRGSHDSQESAIRKGRVYAEHVRVWEIGLKTSNLQTAIAKVIKSHCRGQQCVVKKFLISQKAKQSHQIEKTLPKLFRECTDLQELDEVQ</sequence>
<evidence type="ECO:0000313" key="1">
    <source>
        <dbReference type="EMBL" id="CAL1532836.1"/>
    </source>
</evidence>
<feature type="non-terminal residue" evidence="1">
    <location>
        <position position="1"/>
    </location>
</feature>
<protein>
    <submittedName>
        <fullName evidence="1">Uncharacterized protein</fullName>
    </submittedName>
</protein>
<reference evidence="1 2" key="1">
    <citation type="submission" date="2024-04" db="EMBL/GenBank/DDBJ databases">
        <authorList>
            <consortium name="Genoscope - CEA"/>
            <person name="William W."/>
        </authorList>
    </citation>
    <scope>NUCLEOTIDE SEQUENCE [LARGE SCALE GENOMIC DNA]</scope>
</reference>
<gene>
    <name evidence="1" type="ORF">GSLYS_00006854001</name>
</gene>
<dbReference type="Proteomes" id="UP001497497">
    <property type="component" value="Unassembled WGS sequence"/>
</dbReference>
<evidence type="ECO:0000313" key="2">
    <source>
        <dbReference type="Proteomes" id="UP001497497"/>
    </source>
</evidence>
<proteinExistence type="predicted"/>
<organism evidence="1 2">
    <name type="scientific">Lymnaea stagnalis</name>
    <name type="common">Great pond snail</name>
    <name type="synonym">Helix stagnalis</name>
    <dbReference type="NCBI Taxonomy" id="6523"/>
    <lineage>
        <taxon>Eukaryota</taxon>
        <taxon>Metazoa</taxon>
        <taxon>Spiralia</taxon>
        <taxon>Lophotrochozoa</taxon>
        <taxon>Mollusca</taxon>
        <taxon>Gastropoda</taxon>
        <taxon>Heterobranchia</taxon>
        <taxon>Euthyneura</taxon>
        <taxon>Panpulmonata</taxon>
        <taxon>Hygrophila</taxon>
        <taxon>Lymnaeoidea</taxon>
        <taxon>Lymnaeidae</taxon>
        <taxon>Lymnaea</taxon>
    </lineage>
</organism>